<gene>
    <name evidence="2" type="ORF">NCTC11647_01177</name>
</gene>
<protein>
    <submittedName>
        <fullName evidence="2">Uncharacterized protein</fullName>
    </submittedName>
</protein>
<keyword evidence="1" id="KW-0472">Membrane</keyword>
<proteinExistence type="predicted"/>
<keyword evidence="1" id="KW-1133">Transmembrane helix</keyword>
<feature type="transmembrane region" description="Helical" evidence="1">
    <location>
        <begin position="25"/>
        <end position="45"/>
    </location>
</feature>
<evidence type="ECO:0000256" key="1">
    <source>
        <dbReference type="SAM" id="Phobius"/>
    </source>
</evidence>
<dbReference type="EMBL" id="UATL01000001">
    <property type="protein sequence ID" value="SPY28090.1"/>
    <property type="molecule type" value="Genomic_DNA"/>
</dbReference>
<dbReference type="AlphaFoldDB" id="A0A2X1X257"/>
<accession>A0A2X1X257</accession>
<sequence length="46" mass="5102">MIQLSLLYYALESIAIINITPQKSIILSCTTLIGALLLTPAMLYIY</sequence>
<name>A0A2X1X257_PHODM</name>
<dbReference type="Proteomes" id="UP000251647">
    <property type="component" value="Unassembled WGS sequence"/>
</dbReference>
<organism evidence="2 3">
    <name type="scientific">Photobacterium damselae</name>
    <dbReference type="NCBI Taxonomy" id="38293"/>
    <lineage>
        <taxon>Bacteria</taxon>
        <taxon>Pseudomonadati</taxon>
        <taxon>Pseudomonadota</taxon>
        <taxon>Gammaproteobacteria</taxon>
        <taxon>Vibrionales</taxon>
        <taxon>Vibrionaceae</taxon>
        <taxon>Photobacterium</taxon>
    </lineage>
</organism>
<evidence type="ECO:0000313" key="2">
    <source>
        <dbReference type="EMBL" id="SPY28090.1"/>
    </source>
</evidence>
<evidence type="ECO:0000313" key="3">
    <source>
        <dbReference type="Proteomes" id="UP000251647"/>
    </source>
</evidence>
<keyword evidence="1" id="KW-0812">Transmembrane</keyword>
<reference evidence="2 3" key="1">
    <citation type="submission" date="2018-06" db="EMBL/GenBank/DDBJ databases">
        <authorList>
            <consortium name="Pathogen Informatics"/>
            <person name="Doyle S."/>
        </authorList>
    </citation>
    <scope>NUCLEOTIDE SEQUENCE [LARGE SCALE GENOMIC DNA]</scope>
    <source>
        <strain evidence="2 3">NCTC11647</strain>
    </source>
</reference>